<comment type="subcellular location">
    <subcellularLocation>
        <location evidence="1">Cytoplasm</location>
    </subcellularLocation>
</comment>
<dbReference type="PANTHER" id="PTHR47814">
    <property type="entry name" value="PEPTIDYL-TRNA HYDROLASE ARFB"/>
    <property type="match status" value="1"/>
</dbReference>
<comment type="catalytic activity">
    <reaction evidence="7">
        <text>an N-acyl-L-alpha-aminoacyl-tRNA + H2O = an N-acyl-L-amino acid + a tRNA + H(+)</text>
        <dbReference type="Rhea" id="RHEA:54448"/>
        <dbReference type="Rhea" id="RHEA-COMP:10123"/>
        <dbReference type="Rhea" id="RHEA-COMP:13883"/>
        <dbReference type="ChEBI" id="CHEBI:15377"/>
        <dbReference type="ChEBI" id="CHEBI:15378"/>
        <dbReference type="ChEBI" id="CHEBI:59874"/>
        <dbReference type="ChEBI" id="CHEBI:78442"/>
        <dbReference type="ChEBI" id="CHEBI:138191"/>
        <dbReference type="EC" id="3.1.1.29"/>
    </reaction>
</comment>
<dbReference type="PROSITE" id="PS00745">
    <property type="entry name" value="RF_PROK_I"/>
    <property type="match status" value="1"/>
</dbReference>
<evidence type="ECO:0000256" key="1">
    <source>
        <dbReference type="ARBA" id="ARBA00004496"/>
    </source>
</evidence>
<dbReference type="GO" id="GO:0006417">
    <property type="term" value="P:regulation of translation"/>
    <property type="evidence" value="ECO:0007669"/>
    <property type="project" value="UniProtKB-KW"/>
</dbReference>
<evidence type="ECO:0000256" key="5">
    <source>
        <dbReference type="ARBA" id="ARBA00022801"/>
    </source>
</evidence>
<evidence type="ECO:0000313" key="14">
    <source>
        <dbReference type="Proteomes" id="UP000218731"/>
    </source>
</evidence>
<feature type="region of interest" description="Disordered" evidence="11">
    <location>
        <begin position="149"/>
        <end position="184"/>
    </location>
</feature>
<evidence type="ECO:0000256" key="7">
    <source>
        <dbReference type="ARBA" id="ARBA00048707"/>
    </source>
</evidence>
<dbReference type="AlphaFoldDB" id="A0A1L7NFR2"/>
<dbReference type="SUPFAM" id="SSF75620">
    <property type="entry name" value="Release factor"/>
    <property type="match status" value="1"/>
</dbReference>
<evidence type="ECO:0000256" key="3">
    <source>
        <dbReference type="ARBA" id="ARBA00013260"/>
    </source>
</evidence>
<dbReference type="EC" id="3.1.1.29" evidence="3"/>
<organism evidence="13 14">
    <name type="scientific">Pseudomonas putida</name>
    <name type="common">Arthrobacter siderocapsulatus</name>
    <dbReference type="NCBI Taxonomy" id="303"/>
    <lineage>
        <taxon>Bacteria</taxon>
        <taxon>Pseudomonadati</taxon>
        <taxon>Pseudomonadota</taxon>
        <taxon>Gammaproteobacteria</taxon>
        <taxon>Pseudomonadales</taxon>
        <taxon>Pseudomonadaceae</taxon>
        <taxon>Pseudomonas</taxon>
    </lineage>
</organism>
<evidence type="ECO:0000256" key="10">
    <source>
        <dbReference type="ARBA" id="ARBA00077576"/>
    </source>
</evidence>
<dbReference type="Proteomes" id="UP000218731">
    <property type="component" value="Chromosome 1"/>
</dbReference>
<evidence type="ECO:0000256" key="4">
    <source>
        <dbReference type="ARBA" id="ARBA00022490"/>
    </source>
</evidence>
<evidence type="ECO:0000256" key="2">
    <source>
        <dbReference type="ARBA" id="ARBA00010835"/>
    </source>
</evidence>
<evidence type="ECO:0000313" key="13">
    <source>
        <dbReference type="EMBL" id="BAW24274.1"/>
    </source>
</evidence>
<dbReference type="EMBL" id="AP015029">
    <property type="protein sequence ID" value="BAW24274.1"/>
    <property type="molecule type" value="Genomic_DNA"/>
</dbReference>
<evidence type="ECO:0000256" key="9">
    <source>
        <dbReference type="ARBA" id="ARBA00070375"/>
    </source>
</evidence>
<dbReference type="NCBIfam" id="NF006718">
    <property type="entry name" value="PRK09256.1"/>
    <property type="match status" value="1"/>
</dbReference>
<dbReference type="Gene3D" id="3.30.160.20">
    <property type="match status" value="1"/>
</dbReference>
<evidence type="ECO:0000256" key="11">
    <source>
        <dbReference type="SAM" id="MobiDB-lite"/>
    </source>
</evidence>
<sequence>MPYKKAKNSDFSTQIDIILGGDSKESCIVLWERCQGCDNGGNDKGHTMLTISNNVHLPDAEIELTYIRAQGAGGQNVNKVSSAVHLRFDIPASSLPEFYKERLLALRDSRITGDGVLIIKAQQYRTQEQNRADALARLGELIIAAGKTEKKRRPTKPTLGSKTRRLEGKARRSTVKAGRGKVDF</sequence>
<keyword evidence="5 13" id="KW-0378">Hydrolase</keyword>
<comment type="subunit">
    <text evidence="8">Associated with 70S ribosomes and polysomes.</text>
</comment>
<reference evidence="13 14" key="1">
    <citation type="submission" date="2015-11" db="EMBL/GenBank/DDBJ databases">
        <title>Complete genome sequencing of a biphenyl-degrading bacterium, Pseudomonas putida KF715 (=NBRC110667).</title>
        <authorList>
            <person name="Suenaga H."/>
            <person name="Fujihara N."/>
            <person name="Watanabe T."/>
            <person name="Hirose J."/>
            <person name="Kimura N."/>
            <person name="Yamazoe A."/>
            <person name="Hosoyama A."/>
            <person name="Shimodaira J."/>
            <person name="Furukawa K."/>
        </authorList>
    </citation>
    <scope>NUCLEOTIDE SEQUENCE [LARGE SCALE GENOMIC DNA]</scope>
    <source>
        <strain evidence="13 14">KF715</strain>
    </source>
</reference>
<dbReference type="PANTHER" id="PTHR47814:SF1">
    <property type="entry name" value="PEPTIDYL-TRNA HYDROLASE ARFB"/>
    <property type="match status" value="1"/>
</dbReference>
<name>A0A1L7NFR2_PSEPU</name>
<protein>
    <recommendedName>
        <fullName evidence="9">Peptidyl-tRNA hydrolase ArfB</fullName>
        <ecNumber evidence="3">3.1.1.29</ecNumber>
    </recommendedName>
    <alternativeName>
        <fullName evidence="10">Alternative ribosome-rescue factor B</fullName>
    </alternativeName>
</protein>
<evidence type="ECO:0000256" key="8">
    <source>
        <dbReference type="ARBA" id="ARBA00063421"/>
    </source>
</evidence>
<evidence type="ECO:0000259" key="12">
    <source>
        <dbReference type="PROSITE" id="PS00745"/>
    </source>
</evidence>
<dbReference type="InterPro" id="IPR000352">
    <property type="entry name" value="Pep_chain_release_fac_I"/>
</dbReference>
<dbReference type="GO" id="GO:0004045">
    <property type="term" value="F:peptidyl-tRNA hydrolase activity"/>
    <property type="evidence" value="ECO:0007669"/>
    <property type="project" value="UniProtKB-EC"/>
</dbReference>
<comment type="similarity">
    <text evidence="2">Belongs to the prokaryotic/mitochondrial release factor family.</text>
</comment>
<keyword evidence="4" id="KW-0963">Cytoplasm</keyword>
<evidence type="ECO:0000256" key="6">
    <source>
        <dbReference type="ARBA" id="ARBA00022845"/>
    </source>
</evidence>
<dbReference type="GO" id="GO:0005737">
    <property type="term" value="C:cytoplasm"/>
    <property type="evidence" value="ECO:0007669"/>
    <property type="project" value="UniProtKB-SubCell"/>
</dbReference>
<dbReference type="FunFam" id="3.30.160.20:FF:000029">
    <property type="entry name" value="Peptidyl-tRNA hydrolase YaeJ"/>
    <property type="match status" value="1"/>
</dbReference>
<keyword evidence="6" id="KW-0810">Translation regulation</keyword>
<gene>
    <name evidence="13" type="ORF">KF715C_ch37010</name>
</gene>
<feature type="domain" description="Prokaryotic-type class I peptide chain release factors" evidence="12">
    <location>
        <begin position="68"/>
        <end position="84"/>
    </location>
</feature>
<dbReference type="InterPro" id="IPR045853">
    <property type="entry name" value="Pep_chain_release_fac_I_sf"/>
</dbReference>
<dbReference type="GO" id="GO:0003747">
    <property type="term" value="F:translation release factor activity"/>
    <property type="evidence" value="ECO:0007669"/>
    <property type="project" value="InterPro"/>
</dbReference>
<dbReference type="GO" id="GO:0072344">
    <property type="term" value="P:rescue of stalled ribosome"/>
    <property type="evidence" value="ECO:0007669"/>
    <property type="project" value="TreeGrafter"/>
</dbReference>
<proteinExistence type="inferred from homology"/>
<dbReference type="GO" id="GO:0043022">
    <property type="term" value="F:ribosome binding"/>
    <property type="evidence" value="ECO:0007669"/>
    <property type="project" value="TreeGrafter"/>
</dbReference>
<accession>A0A1L7NFR2</accession>
<dbReference type="Pfam" id="PF00472">
    <property type="entry name" value="RF-1"/>
    <property type="match status" value="1"/>
</dbReference>